<comment type="caution">
    <text evidence="6">The sequence shown here is derived from an EMBL/GenBank/DDBJ whole genome shotgun (WGS) entry which is preliminary data.</text>
</comment>
<proteinExistence type="inferred from homology"/>
<evidence type="ECO:0000313" key="7">
    <source>
        <dbReference type="Proteomes" id="UP000318093"/>
    </source>
</evidence>
<dbReference type="Pfam" id="PF01168">
    <property type="entry name" value="Ala_racemase_N"/>
    <property type="match status" value="1"/>
</dbReference>
<dbReference type="EMBL" id="VBAN01000236">
    <property type="protein sequence ID" value="TMI80798.1"/>
    <property type="molecule type" value="Genomic_DNA"/>
</dbReference>
<dbReference type="CDD" id="cd00635">
    <property type="entry name" value="PLPDE_III_YBL036c_like"/>
    <property type="match status" value="1"/>
</dbReference>
<dbReference type="PANTHER" id="PTHR10146">
    <property type="entry name" value="PROLINE SYNTHETASE CO-TRANSCRIBED BACTERIAL HOMOLOG PROTEIN"/>
    <property type="match status" value="1"/>
</dbReference>
<feature type="modified residue" description="N6-(pyridoxal phosphate)lysine" evidence="2 3">
    <location>
        <position position="36"/>
    </location>
</feature>
<organism evidence="6 7">
    <name type="scientific">Candidatus Segetimicrobium genomatis</name>
    <dbReference type="NCBI Taxonomy" id="2569760"/>
    <lineage>
        <taxon>Bacteria</taxon>
        <taxon>Bacillati</taxon>
        <taxon>Candidatus Sysuimicrobiota</taxon>
        <taxon>Candidatus Sysuimicrobiia</taxon>
        <taxon>Candidatus Sysuimicrobiales</taxon>
        <taxon>Candidatus Segetimicrobiaceae</taxon>
        <taxon>Candidatus Segetimicrobium</taxon>
    </lineage>
</organism>
<accession>A0A537JB68</accession>
<dbReference type="NCBIfam" id="TIGR00044">
    <property type="entry name" value="YggS family pyridoxal phosphate-dependent enzyme"/>
    <property type="match status" value="1"/>
</dbReference>
<dbReference type="Proteomes" id="UP000318093">
    <property type="component" value="Unassembled WGS sequence"/>
</dbReference>
<evidence type="ECO:0000256" key="4">
    <source>
        <dbReference type="RuleBase" id="RU004514"/>
    </source>
</evidence>
<dbReference type="Gene3D" id="3.20.20.10">
    <property type="entry name" value="Alanine racemase"/>
    <property type="match status" value="1"/>
</dbReference>
<comment type="cofactor">
    <cofactor evidence="3">
        <name>pyridoxal 5'-phosphate</name>
        <dbReference type="ChEBI" id="CHEBI:597326"/>
    </cofactor>
</comment>
<sequence length="224" mass="24752">MAEIGANVARVRARIAEAAGRSGRRPESVLLVAVTKTVEVDRIREAVACGLRVLGENRVQEERAKVPDVPGAVWHLISSLQRNKVKEALRLFEVIHSVDTLSLAQEISQRAGAADPAADVLIQVNISEEPQKHGVLPEHAERLVSEASRLPRLRVRGLMGMAPLVPAAEEARPFFRRLRELRDRLREALPHARLDDLSMGMTDDFEVAIEEGSTMIRVGRALFA</sequence>
<dbReference type="InterPro" id="IPR011078">
    <property type="entry name" value="PyrdxlP_homeostasis"/>
</dbReference>
<dbReference type="AlphaFoldDB" id="A0A537JB68"/>
<dbReference type="FunFam" id="3.20.20.10:FF:000018">
    <property type="entry name" value="Pyridoxal phosphate homeostasis protein"/>
    <property type="match status" value="1"/>
</dbReference>
<dbReference type="SUPFAM" id="SSF51419">
    <property type="entry name" value="PLP-binding barrel"/>
    <property type="match status" value="1"/>
</dbReference>
<keyword evidence="1 2" id="KW-0663">Pyridoxal phosphate</keyword>
<gene>
    <name evidence="6" type="ORF">E6H03_07705</name>
</gene>
<comment type="function">
    <text evidence="2">Pyridoxal 5'-phosphate (PLP)-binding protein, which is involved in PLP homeostasis.</text>
</comment>
<dbReference type="InterPro" id="IPR029066">
    <property type="entry name" value="PLP-binding_barrel"/>
</dbReference>
<dbReference type="GO" id="GO:0030170">
    <property type="term" value="F:pyridoxal phosphate binding"/>
    <property type="evidence" value="ECO:0007669"/>
    <property type="project" value="UniProtKB-UniRule"/>
</dbReference>
<comment type="similarity">
    <text evidence="2 4">Belongs to the pyridoxal phosphate-binding protein YggS/PROSC family.</text>
</comment>
<dbReference type="PIRSF" id="PIRSF004848">
    <property type="entry name" value="YBL036c_PLPDEIII"/>
    <property type="match status" value="1"/>
</dbReference>
<evidence type="ECO:0000256" key="2">
    <source>
        <dbReference type="HAMAP-Rule" id="MF_02087"/>
    </source>
</evidence>
<dbReference type="HAMAP" id="MF_02087">
    <property type="entry name" value="PLP_homeostasis"/>
    <property type="match status" value="1"/>
</dbReference>
<evidence type="ECO:0000313" key="6">
    <source>
        <dbReference type="EMBL" id="TMI80798.1"/>
    </source>
</evidence>
<reference evidence="6 7" key="1">
    <citation type="journal article" date="2019" name="Nat. Microbiol.">
        <title>Mediterranean grassland soil C-N compound turnover is dependent on rainfall and depth, and is mediated by genomically divergent microorganisms.</title>
        <authorList>
            <person name="Diamond S."/>
            <person name="Andeer P.F."/>
            <person name="Li Z."/>
            <person name="Crits-Christoph A."/>
            <person name="Burstein D."/>
            <person name="Anantharaman K."/>
            <person name="Lane K.R."/>
            <person name="Thomas B.C."/>
            <person name="Pan C."/>
            <person name="Northen T.R."/>
            <person name="Banfield J.F."/>
        </authorList>
    </citation>
    <scope>NUCLEOTIDE SEQUENCE [LARGE SCALE GENOMIC DNA]</scope>
    <source>
        <strain evidence="6">NP_6</strain>
    </source>
</reference>
<evidence type="ECO:0000256" key="1">
    <source>
        <dbReference type="ARBA" id="ARBA00022898"/>
    </source>
</evidence>
<name>A0A537JB68_9BACT</name>
<dbReference type="InterPro" id="IPR001608">
    <property type="entry name" value="Ala_racemase_N"/>
</dbReference>
<evidence type="ECO:0000259" key="5">
    <source>
        <dbReference type="Pfam" id="PF01168"/>
    </source>
</evidence>
<dbReference type="PANTHER" id="PTHR10146:SF14">
    <property type="entry name" value="PYRIDOXAL PHOSPHATE HOMEOSTASIS PROTEIN"/>
    <property type="match status" value="1"/>
</dbReference>
<evidence type="ECO:0000256" key="3">
    <source>
        <dbReference type="PIRSR" id="PIRSR004848-1"/>
    </source>
</evidence>
<protein>
    <recommendedName>
        <fullName evidence="2">Pyridoxal phosphate homeostasis protein</fullName>
        <shortName evidence="2">PLP homeostasis protein</shortName>
    </recommendedName>
</protein>
<feature type="domain" description="Alanine racemase N-terminal" evidence="5">
    <location>
        <begin position="9"/>
        <end position="223"/>
    </location>
</feature>